<dbReference type="EMBL" id="RKLR01000006">
    <property type="protein sequence ID" value="MBX0324412.1"/>
    <property type="molecule type" value="Genomic_DNA"/>
</dbReference>
<name>A0AAW4PVZ6_9EURY</name>
<evidence type="ECO:0000313" key="5">
    <source>
        <dbReference type="Proteomes" id="UP001430377"/>
    </source>
</evidence>
<evidence type="ECO:0000259" key="3">
    <source>
        <dbReference type="Pfam" id="PF07705"/>
    </source>
</evidence>
<comment type="caution">
    <text evidence="4">The sequence shown here is derived from an EMBL/GenBank/DDBJ whole genome shotgun (WGS) entry which is preliminary data.</text>
</comment>
<dbReference type="RefSeq" id="WP_220619364.1">
    <property type="nucleotide sequence ID" value="NZ_RKLR01000006.1"/>
</dbReference>
<keyword evidence="2" id="KW-0812">Transmembrane</keyword>
<dbReference type="Gene3D" id="2.60.40.10">
    <property type="entry name" value="Immunoglobulins"/>
    <property type="match status" value="1"/>
</dbReference>
<feature type="compositionally biased region" description="Acidic residues" evidence="1">
    <location>
        <begin position="36"/>
        <end position="47"/>
    </location>
</feature>
<keyword evidence="5" id="KW-1185">Reference proteome</keyword>
<dbReference type="PANTHER" id="PTHR35902:SF3">
    <property type="entry name" value="NPCBM-ASSOCIATED, NEW3 DOMAIN OF ALPHA-GALACTOSIDASE"/>
    <property type="match status" value="1"/>
</dbReference>
<gene>
    <name evidence="4" type="ORF">EGH21_15390</name>
</gene>
<dbReference type="Pfam" id="PF07705">
    <property type="entry name" value="CARDB"/>
    <property type="match status" value="1"/>
</dbReference>
<feature type="compositionally biased region" description="Low complexity" evidence="1">
    <location>
        <begin position="25"/>
        <end position="35"/>
    </location>
</feature>
<keyword evidence="2" id="KW-1133">Transmembrane helix</keyword>
<feature type="transmembrane region" description="Helical" evidence="2">
    <location>
        <begin position="1325"/>
        <end position="1347"/>
    </location>
</feature>
<accession>A0AAW4PVZ6</accession>
<feature type="compositionally biased region" description="Acidic residues" evidence="1">
    <location>
        <begin position="55"/>
        <end position="76"/>
    </location>
</feature>
<feature type="domain" description="CARDB" evidence="3">
    <location>
        <begin position="1108"/>
        <end position="1198"/>
    </location>
</feature>
<feature type="region of interest" description="Disordered" evidence="1">
    <location>
        <begin position="25"/>
        <end position="80"/>
    </location>
</feature>
<dbReference type="InterPro" id="IPR011635">
    <property type="entry name" value="CARDB"/>
</dbReference>
<feature type="region of interest" description="Disordered" evidence="1">
    <location>
        <begin position="1353"/>
        <end position="1380"/>
    </location>
</feature>
<evidence type="ECO:0000256" key="2">
    <source>
        <dbReference type="SAM" id="Phobius"/>
    </source>
</evidence>
<dbReference type="Proteomes" id="UP001430377">
    <property type="component" value="Unassembled WGS sequence"/>
</dbReference>
<dbReference type="PANTHER" id="PTHR35902">
    <property type="entry name" value="S-LAYER DOMAIN-LIKE PROTEIN-RELATED"/>
    <property type="match status" value="1"/>
</dbReference>
<feature type="compositionally biased region" description="Acidic residues" evidence="1">
    <location>
        <begin position="1357"/>
        <end position="1380"/>
    </location>
</feature>
<evidence type="ECO:0000256" key="1">
    <source>
        <dbReference type="SAM" id="MobiDB-lite"/>
    </source>
</evidence>
<protein>
    <recommendedName>
        <fullName evidence="3">CARDB domain-containing protein</fullName>
    </recommendedName>
</protein>
<evidence type="ECO:0000313" key="4">
    <source>
        <dbReference type="EMBL" id="MBX0324412.1"/>
    </source>
</evidence>
<dbReference type="InterPro" id="IPR013783">
    <property type="entry name" value="Ig-like_fold"/>
</dbReference>
<reference evidence="4 5" key="1">
    <citation type="submission" date="2021-06" db="EMBL/GenBank/DDBJ databases">
        <title>Halomicroarcula sp. a new haloarchaeum isolated from saline soil.</title>
        <authorList>
            <person name="Duran-Viseras A."/>
            <person name="Sanchez-Porro C."/>
            <person name="Ventosa A."/>
        </authorList>
    </citation>
    <scope>NUCLEOTIDE SEQUENCE [LARGE SCALE GENOMIC DNA]</scope>
    <source>
        <strain evidence="4 5">F13</strain>
    </source>
</reference>
<sequence length="1380" mass="150344">MRRLLTIALTLLLVSAPVALATASTTSTTVSAGMCGDDDECHDDDNGGDGYSNGESDDDGDSDDGDDTDDGSEETTEPSGFRLVDVDRDLQVGEDGTVSVKLENEDLGDLTDATVVLQSSNPEIRVGTGLNGSRFVGDWDEGEQKRVEFAVSATEAARSQRYPLTVRVRYTDPEGNTTQSAPLSFGITPDRAQRFSIDDVDGSLRAGDDGDIEVTVENDGPRDVDDAVLVVRETAEGVTALKSEVALGEFDDDEDETVELPFRVARSAKPTKRQFEFAVLYTTEEGNRRESGPLFADVKIRDRQDVVAVEDVDSDAQVGSLGTVEVTLENEGDDELTDARVTFSSLDAGFRFGTARNTSRFVAEWDAGEEQTFELKARFSNDTVTDEYPVSVTTRYTDEDGDEQIADDVQFGVEPDDEQSFEVDDVEGDLRVGDDGTLRGTVENDGPRDVEDAVLVVQAPEEGVTPLKTQVPLGDFEDGESEDFEFPYRVAESVEPTDRQFEFAVRYTNAEGERRTSDPLFATASIREEVDVVEVVDVDSDAQIDDSGTVTVTLVNDGEEDLTDARVTFSSPDRGLRFGTAANTTRFVGEWSAGEEQTFELPTRVNTDAATDEYPILVTTRYSDEDGDEQVADDVQFGVTPAAEQQFDVESRSSPLRVGRDGSLEGVVLNDGPQDADSAVLRVIPPNDDIVALESEYVLGNFDSGDRASFQFPVRVLDSARPGRKQFEFVVEYRNQDGDVVESKRLPARYAVVAERGQFRIVDVDSDVQVGEDGTVALTLRNVGGEDLTDAVVRLESVSGDLTVGAAGRRNGSRAVGTWDAGDRETVRFQVVTPANAAPQDYPFDVRVVYEDEDGDQQRSDSIPIALTPDPEQAFSVSDVRGNLEVGAERDLTGQVVNDGPTAVEDVVVEITSTTESLMPQETEYALGNLSAEESAQFRLPVRIPADAEAIPRQVQFVVRYTDVDGDRRESKRLSSRLPVDRERDTFRVVRVRQSVRAGDDGNVTLTLENAGNRRVQQVLVSLRSRSGELVVGDAANASRFVDELRPDERRTISFRVSAPENTGGQRFPLRLSVDYEDRTGHSQPAETTLLGVRTAREQAFAVRNVTGTLRVGDEGTVRARIRNRGPGAVTGAFVRLDVGSENLKVQESEAPIGRFGAGETATVTFPVEVLDGTEPGERRVSFVVEYQNTEDETRESDSLPGFIPVDTRRPAFLVRAGNATLDVGGSDIVTLVVTNNLDITLTEVDAKVFVNDPLSTDDDQAFVGRLEPNETVELEFAMSAAGGATTKDYPLSIDFQYQEPDEETKLSDTYRVPVTVQEPAGDGIPWLLLLGLLVILVVIAAAVLFYRRRQSRADVEGTESGESEQSDQSVDDDIETTGG</sequence>
<organism evidence="4 5">
    <name type="scientific">Haloarcula rubra</name>
    <dbReference type="NCBI Taxonomy" id="2487747"/>
    <lineage>
        <taxon>Archaea</taxon>
        <taxon>Methanobacteriati</taxon>
        <taxon>Methanobacteriota</taxon>
        <taxon>Stenosarchaea group</taxon>
        <taxon>Halobacteria</taxon>
        <taxon>Halobacteriales</taxon>
        <taxon>Haloarculaceae</taxon>
        <taxon>Haloarcula</taxon>
    </lineage>
</organism>
<keyword evidence="2" id="KW-0472">Membrane</keyword>
<proteinExistence type="predicted"/>